<reference evidence="1" key="1">
    <citation type="submission" date="2014-04" db="EMBL/GenBank/DDBJ databases">
        <authorList>
            <person name="Ho Y.-N."/>
            <person name="Huang C.-C."/>
        </authorList>
    </citation>
    <scope>NUCLEOTIDE SEQUENCE</scope>
    <source>
        <strain evidence="1">869T2</strain>
    </source>
</reference>
<keyword evidence="2" id="KW-1185">Reference proteome</keyword>
<protein>
    <submittedName>
        <fullName evidence="1">Uncharacterized protein</fullName>
    </submittedName>
</protein>
<organism evidence="1 2">
    <name type="scientific">Burkholderia seminalis</name>
    <dbReference type="NCBI Taxonomy" id="488731"/>
    <lineage>
        <taxon>Bacteria</taxon>
        <taxon>Pseudomonadati</taxon>
        <taxon>Pseudomonadota</taxon>
        <taxon>Betaproteobacteria</taxon>
        <taxon>Burkholderiales</taxon>
        <taxon>Burkholderiaceae</taxon>
        <taxon>Burkholderia</taxon>
        <taxon>Burkholderia cepacia complex</taxon>
    </lineage>
</organism>
<dbReference type="EMBL" id="CP072522">
    <property type="protein sequence ID" value="QTO23826.1"/>
    <property type="molecule type" value="Genomic_DNA"/>
</dbReference>
<dbReference type="Proteomes" id="UP000027834">
    <property type="component" value="Chromosome 3"/>
</dbReference>
<dbReference type="AlphaFoldDB" id="A0A8A8DGV2"/>
<evidence type="ECO:0000313" key="1">
    <source>
        <dbReference type="EMBL" id="QTO23826.1"/>
    </source>
</evidence>
<accession>A0A8A8DGV2</accession>
<sequence length="132" mass="15121">MRRSMTMHQRIARSHRFRRLTARRGSNRPPDGTAFVFFDHLAGKDTDDCRARIVRIATAEINASGIVGAYFESRQTCPEYSRHSAFPIFKMADYDRNAALRHASPLMVYANILRLTIPLVDRGIIVSRSNRI</sequence>
<evidence type="ECO:0000313" key="2">
    <source>
        <dbReference type="Proteomes" id="UP000027834"/>
    </source>
</evidence>
<proteinExistence type="predicted"/>
<reference evidence="1" key="2">
    <citation type="submission" date="2021-03" db="EMBL/GenBank/DDBJ databases">
        <title>Complete genome sequence of Burkholderia seminalis 869T2.</title>
        <authorList>
            <person name="Hung S.-H."/>
            <person name="Huang C.-T."/>
            <person name="Huang C.-C."/>
            <person name="Kuo C.-H."/>
        </authorList>
    </citation>
    <scope>NUCLEOTIDE SEQUENCE</scope>
    <source>
        <strain evidence="1">869T2</strain>
    </source>
</reference>
<gene>
    <name evidence="1" type="ORF">DT99_031780</name>
</gene>
<dbReference type="RefSeq" id="WP_195761883.1">
    <property type="nucleotide sequence ID" value="NZ_CP072522.1"/>
</dbReference>
<name>A0A8A8DGV2_9BURK</name>